<organism evidence="1 2">
    <name type="scientific">Hespellia stercorisuis DSM 15480</name>
    <dbReference type="NCBI Taxonomy" id="1121950"/>
    <lineage>
        <taxon>Bacteria</taxon>
        <taxon>Bacillati</taxon>
        <taxon>Bacillota</taxon>
        <taxon>Clostridia</taxon>
        <taxon>Lachnospirales</taxon>
        <taxon>Lachnospiraceae</taxon>
        <taxon>Hespellia</taxon>
    </lineage>
</organism>
<accession>A0A1M6M4S8</accession>
<evidence type="ECO:0000313" key="1">
    <source>
        <dbReference type="EMBL" id="SHJ78370.1"/>
    </source>
</evidence>
<dbReference type="STRING" id="1121950.SAMN02745243_01350"/>
<gene>
    <name evidence="1" type="ORF">SAMN02745243_01350</name>
</gene>
<evidence type="ECO:0000313" key="2">
    <source>
        <dbReference type="Proteomes" id="UP000184301"/>
    </source>
</evidence>
<sequence>MSKKLQIDYIRIKNVEFGDRTSLENGKLVINKEELIEMTKSELFGSIDIKLAVPGESCRILSIHDVMQPRCKADAPETSYPGIWGKLAPMGEGRTVALKGVVVSDIYYAKCNIKYYMDMGGPCAKYSNFSRHFHVILDATPAEGVSDASYAEALKYASLTINVFLAKLGIGKTPDETEIFEREPVGPGPDGKPLPKVAYLVTHMASHDTWNFLVYGQSAINFLPTILQPTEILDGAMIWRYWEPNYYLQNELYIKELMNRHGKDIEFVGVVFANNVMKIDGKDTMGLMAATLCKETLGADCVIVNKSGMGHCQLDSALAFNWAEKMGMPCVMNLSAVSNDKPGDMLVISDPKIDAVINSGRNYDLHHPHVDRVIGRESNVPSLMGVNVDGPFTHTTNFAYQGIWSQLGDCYATTDNDLPAAPVTFGKEV</sequence>
<proteinExistence type="predicted"/>
<dbReference type="RefSeq" id="WP_073107302.1">
    <property type="nucleotide sequence ID" value="NZ_FQZY01000017.1"/>
</dbReference>
<dbReference type="OrthoDB" id="2015371at2"/>
<reference evidence="1 2" key="1">
    <citation type="submission" date="2016-11" db="EMBL/GenBank/DDBJ databases">
        <authorList>
            <person name="Jaros S."/>
            <person name="Januszkiewicz K."/>
            <person name="Wedrychowicz H."/>
        </authorList>
    </citation>
    <scope>NUCLEOTIDE SEQUENCE [LARGE SCALE GENOMIC DNA]</scope>
    <source>
        <strain evidence="1 2">DSM 15480</strain>
    </source>
</reference>
<dbReference type="Pfam" id="PF09338">
    <property type="entry name" value="Gly_reductase"/>
    <property type="match status" value="1"/>
</dbReference>
<dbReference type="GO" id="GO:0050485">
    <property type="term" value="F:oxidoreductase activity, acting on X-H and Y-H to form an X-Y bond, with a disulfide as acceptor"/>
    <property type="evidence" value="ECO:0007669"/>
    <property type="project" value="InterPro"/>
</dbReference>
<name>A0A1M6M4S8_9FIRM</name>
<dbReference type="Proteomes" id="UP000184301">
    <property type="component" value="Unassembled WGS sequence"/>
</dbReference>
<protein>
    <submittedName>
        <fullName evidence="1">Glycine reductase</fullName>
    </submittedName>
</protein>
<dbReference type="EMBL" id="FQZY01000017">
    <property type="protein sequence ID" value="SHJ78370.1"/>
    <property type="molecule type" value="Genomic_DNA"/>
</dbReference>
<dbReference type="AlphaFoldDB" id="A0A1M6M4S8"/>
<keyword evidence="2" id="KW-1185">Reference proteome</keyword>
<dbReference type="InterPro" id="IPR015417">
    <property type="entry name" value="Gly_reductase_pB_sua/b"/>
</dbReference>